<evidence type="ECO:0000256" key="1">
    <source>
        <dbReference type="ARBA" id="ARBA00022741"/>
    </source>
</evidence>
<dbReference type="Pfam" id="PF00025">
    <property type="entry name" value="Arf"/>
    <property type="match status" value="1"/>
</dbReference>
<name>X1JBW3_9ZZZZ</name>
<dbReference type="PRINTS" id="PR00449">
    <property type="entry name" value="RASTRNSFRMNG"/>
</dbReference>
<comment type="caution">
    <text evidence="3">The sequence shown here is derived from an EMBL/GenBank/DDBJ whole genome shotgun (WGS) entry which is preliminary data.</text>
</comment>
<dbReference type="SUPFAM" id="SSF52540">
    <property type="entry name" value="P-loop containing nucleoside triphosphate hydrolases"/>
    <property type="match status" value="1"/>
</dbReference>
<dbReference type="InterPro" id="IPR006689">
    <property type="entry name" value="Small_GTPase_ARF/SAR"/>
</dbReference>
<dbReference type="EMBL" id="BARU01026355">
    <property type="protein sequence ID" value="GAH75864.1"/>
    <property type="molecule type" value="Genomic_DNA"/>
</dbReference>
<feature type="non-terminal residue" evidence="3">
    <location>
        <position position="271"/>
    </location>
</feature>
<dbReference type="Gene3D" id="3.40.50.300">
    <property type="entry name" value="P-loop containing nucleotide triphosphate hydrolases"/>
    <property type="match status" value="1"/>
</dbReference>
<reference evidence="3" key="1">
    <citation type="journal article" date="2014" name="Front. Microbiol.">
        <title>High frequency of phylogenetically diverse reductive dehalogenase-homologous genes in deep subseafloor sedimentary metagenomes.</title>
        <authorList>
            <person name="Kawai M."/>
            <person name="Futagami T."/>
            <person name="Toyoda A."/>
            <person name="Takaki Y."/>
            <person name="Nishi S."/>
            <person name="Hori S."/>
            <person name="Arai W."/>
            <person name="Tsubouchi T."/>
            <person name="Morono Y."/>
            <person name="Uchiyama I."/>
            <person name="Ito T."/>
            <person name="Fujiyama A."/>
            <person name="Inagaki F."/>
            <person name="Takami H."/>
        </authorList>
    </citation>
    <scope>NUCLEOTIDE SEQUENCE</scope>
    <source>
        <strain evidence="3">Expedition CK06-06</strain>
    </source>
</reference>
<dbReference type="GO" id="GO:0003924">
    <property type="term" value="F:GTPase activity"/>
    <property type="evidence" value="ECO:0007669"/>
    <property type="project" value="InterPro"/>
</dbReference>
<dbReference type="InterPro" id="IPR027417">
    <property type="entry name" value="P-loop_NTPase"/>
</dbReference>
<keyword evidence="2" id="KW-0342">GTP-binding</keyword>
<organism evidence="3">
    <name type="scientific">marine sediment metagenome</name>
    <dbReference type="NCBI Taxonomy" id="412755"/>
    <lineage>
        <taxon>unclassified sequences</taxon>
        <taxon>metagenomes</taxon>
        <taxon>ecological metagenomes</taxon>
    </lineage>
</organism>
<feature type="non-terminal residue" evidence="3">
    <location>
        <position position="1"/>
    </location>
</feature>
<protein>
    <recommendedName>
        <fullName evidence="4">GTP-binding protein</fullName>
    </recommendedName>
</protein>
<evidence type="ECO:0000256" key="2">
    <source>
        <dbReference type="ARBA" id="ARBA00023134"/>
    </source>
</evidence>
<dbReference type="InterPro" id="IPR044612">
    <property type="entry name" value="ARL2/3"/>
</dbReference>
<dbReference type="GO" id="GO:0005525">
    <property type="term" value="F:GTP binding"/>
    <property type="evidence" value="ECO:0007669"/>
    <property type="project" value="UniProtKB-KW"/>
</dbReference>
<sequence length="271" mass="31551">IYSYPEDIDKKDSKDIVLKIIQGHDQESQEVNCCDNLKSERVVNSTQPTSHPFVIGNPVSQLIGHQNLYTICINGEMLIGLVFEKEDNPYDYREIFVDMSNELLNIEKCCSFKDDIAIENFLITLFIDIKRFGDETLEKVHEVSFHPSGLFTKVFLFGIDEVGKSSFTRRIKTGKFNDNFFTPSKRFNIEYIQRKDGLLSIWDSPGQNTFRDRWLLGLQDTNIIIYMVDVANQLRFDESKTEFWKIYNENDLQDIPLLILGNKIDLINHND</sequence>
<evidence type="ECO:0000313" key="3">
    <source>
        <dbReference type="EMBL" id="GAH75864.1"/>
    </source>
</evidence>
<evidence type="ECO:0008006" key="4">
    <source>
        <dbReference type="Google" id="ProtNLM"/>
    </source>
</evidence>
<gene>
    <name evidence="3" type="ORF">S03H2_42348</name>
</gene>
<accession>X1JBW3</accession>
<keyword evidence="1" id="KW-0547">Nucleotide-binding</keyword>
<proteinExistence type="predicted"/>
<dbReference type="AlphaFoldDB" id="X1JBW3"/>
<dbReference type="PANTHER" id="PTHR45697">
    <property type="entry name" value="ADP-RIBOSYLATION FACTOR-LIKE PROTEIN 2-RELATED"/>
    <property type="match status" value="1"/>
</dbReference>
<dbReference type="NCBIfam" id="TIGR00231">
    <property type="entry name" value="small_GTP"/>
    <property type="match status" value="1"/>
</dbReference>
<dbReference type="InterPro" id="IPR005225">
    <property type="entry name" value="Small_GTP-bd"/>
</dbReference>